<evidence type="ECO:0000313" key="3">
    <source>
        <dbReference type="Proteomes" id="UP000075230"/>
    </source>
</evidence>
<accession>A0A146FMC0</accession>
<reference evidence="1" key="3">
    <citation type="submission" date="2021-01" db="EMBL/GenBank/DDBJ databases">
        <authorList>
            <consortium name="Aspergillus luchuensis mut. kawachii IFO 4304 genome sequencing consortium"/>
            <person name="Kazuki M."/>
            <person name="Futagami T."/>
        </authorList>
    </citation>
    <scope>NUCLEOTIDE SEQUENCE</scope>
    <source>
        <strain evidence="1">IFO 4308</strain>
    </source>
</reference>
<dbReference type="AlphaFoldDB" id="A0A146FMC0"/>
<dbReference type="Proteomes" id="UP000075230">
    <property type="component" value="Unassembled WGS sequence"/>
</dbReference>
<proteinExistence type="predicted"/>
<dbReference type="KEGG" id="aluc:AKAW2_30119A"/>
<dbReference type="GO" id="GO:0004386">
    <property type="term" value="F:helicase activity"/>
    <property type="evidence" value="ECO:0007669"/>
    <property type="project" value="UniProtKB-KW"/>
</dbReference>
<keyword evidence="2" id="KW-0378">Hydrolase</keyword>
<evidence type="ECO:0000313" key="4">
    <source>
        <dbReference type="Proteomes" id="UP000661280"/>
    </source>
</evidence>
<dbReference type="EMBL" id="BCWF01000020">
    <property type="protein sequence ID" value="GAT26251.1"/>
    <property type="molecule type" value="Genomic_DNA"/>
</dbReference>
<reference evidence="1" key="4">
    <citation type="submission" date="2021-02" db="EMBL/GenBank/DDBJ databases">
        <title>Aspergillus luchuensis mut. kawachii IFO 4304 genome sequence.</title>
        <authorList>
            <person name="Mori K."/>
            <person name="Kadooka C."/>
            <person name="Goto M."/>
            <person name="Futagami T."/>
        </authorList>
    </citation>
    <scope>NUCLEOTIDE SEQUENCE</scope>
    <source>
        <strain evidence="1">IFO 4308</strain>
    </source>
</reference>
<dbReference type="EMBL" id="AP024427">
    <property type="protein sequence ID" value="BCR96800.1"/>
    <property type="molecule type" value="Genomic_DNA"/>
</dbReference>
<dbReference type="OrthoDB" id="5418574at2759"/>
<organism evidence="2 3">
    <name type="scientific">Aspergillus kawachii</name>
    <name type="common">White koji mold</name>
    <name type="synonym">Aspergillus awamori var. kawachi</name>
    <dbReference type="NCBI Taxonomy" id="1069201"/>
    <lineage>
        <taxon>Eukaryota</taxon>
        <taxon>Fungi</taxon>
        <taxon>Dikarya</taxon>
        <taxon>Ascomycota</taxon>
        <taxon>Pezizomycotina</taxon>
        <taxon>Eurotiomycetes</taxon>
        <taxon>Eurotiomycetidae</taxon>
        <taxon>Eurotiales</taxon>
        <taxon>Aspergillaceae</taxon>
        <taxon>Aspergillus</taxon>
        <taxon>Aspergillus subgen. Circumdati</taxon>
    </lineage>
</organism>
<sequence>MSLITGDICLTRLWEDSQTPGDEGAVARLWSHLFMKHLFSGKDWVVFYRPTPDNCPRQRLDITIEHYNIRGANVDVDVDVDVDMMAFCVYEPVAMDPRLQDLDGLMRHAFTVCMAYLLSHHNLSRVYAFTAFGTKCRVWSCSREDEWLEPLFGSVDGSDSRGYVDIHSPEASRINGIVQWMKNECGAYDHDKLLAEGDSCIHHQGF</sequence>
<name>A0A146FMC0_ASPKA</name>
<dbReference type="Proteomes" id="UP000661280">
    <property type="component" value="Chromosome 3"/>
</dbReference>
<keyword evidence="2" id="KW-0067">ATP-binding</keyword>
<keyword evidence="4" id="KW-1185">Reference proteome</keyword>
<reference evidence="2 3" key="1">
    <citation type="journal article" date="2016" name="DNA Res.">
        <title>Genome sequence of Aspergillus luchuensis NBRC 4314.</title>
        <authorList>
            <person name="Yamada O."/>
            <person name="Machida M."/>
            <person name="Hosoyama A."/>
            <person name="Goto M."/>
            <person name="Takahashi T."/>
            <person name="Futagami T."/>
            <person name="Yamagata Y."/>
            <person name="Takeuchi M."/>
            <person name="Kobayashi T."/>
            <person name="Koike H."/>
            <person name="Abe K."/>
            <person name="Asai K."/>
            <person name="Arita M."/>
            <person name="Fujita N."/>
            <person name="Fukuda K."/>
            <person name="Higa K."/>
            <person name="Horikawa H."/>
            <person name="Ishikawa T."/>
            <person name="Jinno K."/>
            <person name="Kato Y."/>
            <person name="Kirimura K."/>
            <person name="Mizutani O."/>
            <person name="Nakasone K."/>
            <person name="Sano M."/>
            <person name="Shiraishi Y."/>
            <person name="Tsukahara M."/>
            <person name="Gomi K."/>
        </authorList>
    </citation>
    <scope>NUCLEOTIDE SEQUENCE [LARGE SCALE GENOMIC DNA]</scope>
    <source>
        <strain evidence="2 3">RIB 2604</strain>
    </source>
</reference>
<keyword evidence="2" id="KW-0347">Helicase</keyword>
<gene>
    <name evidence="1" type="ORF">AKAW2_30119A</name>
    <name evidence="2" type="ORF">RIB2604_02008320</name>
</gene>
<dbReference type="GeneID" id="64958125"/>
<keyword evidence="2" id="KW-0547">Nucleotide-binding</keyword>
<dbReference type="RefSeq" id="XP_041540566.1">
    <property type="nucleotide sequence ID" value="XM_041686597.1"/>
</dbReference>
<reference evidence="3" key="2">
    <citation type="submission" date="2016-02" db="EMBL/GenBank/DDBJ databases">
        <title>Genome sequencing of Aspergillus luchuensis NBRC 4314.</title>
        <authorList>
            <person name="Yamada O."/>
        </authorList>
    </citation>
    <scope>NUCLEOTIDE SEQUENCE [LARGE SCALE GENOMIC DNA]</scope>
    <source>
        <strain evidence="3">RIB 2604</strain>
    </source>
</reference>
<protein>
    <submittedName>
        <fullName evidence="2">DEAD/DEAH box helicase</fullName>
    </submittedName>
</protein>
<evidence type="ECO:0000313" key="1">
    <source>
        <dbReference type="EMBL" id="BCR96800.1"/>
    </source>
</evidence>
<evidence type="ECO:0000313" key="2">
    <source>
        <dbReference type="EMBL" id="GAT26251.1"/>
    </source>
</evidence>